<proteinExistence type="predicted"/>
<dbReference type="AlphaFoldDB" id="A0A8J2JMZ4"/>
<name>A0A8J2JMZ4_9HEXA</name>
<evidence type="ECO:0000313" key="1">
    <source>
        <dbReference type="EMBL" id="CAG7721887.1"/>
    </source>
</evidence>
<sequence>LAKPLEIFSIFKDVKFRLQYLKNPEYSEDENPETESLPVKISLHDWAFVDRFECRGCYVYLYN</sequence>
<dbReference type="EMBL" id="CAJVCH010084057">
    <property type="protein sequence ID" value="CAG7721887.1"/>
    <property type="molecule type" value="Genomic_DNA"/>
</dbReference>
<evidence type="ECO:0000313" key="2">
    <source>
        <dbReference type="Proteomes" id="UP000708208"/>
    </source>
</evidence>
<protein>
    <submittedName>
        <fullName evidence="1">Uncharacterized protein</fullName>
    </submittedName>
</protein>
<gene>
    <name evidence="1" type="ORF">AFUS01_LOCUS11073</name>
</gene>
<dbReference type="Proteomes" id="UP000708208">
    <property type="component" value="Unassembled WGS sequence"/>
</dbReference>
<keyword evidence="2" id="KW-1185">Reference proteome</keyword>
<reference evidence="1" key="1">
    <citation type="submission" date="2021-06" db="EMBL/GenBank/DDBJ databases">
        <authorList>
            <person name="Hodson N. C."/>
            <person name="Mongue J. A."/>
            <person name="Jaron S. K."/>
        </authorList>
    </citation>
    <scope>NUCLEOTIDE SEQUENCE</scope>
</reference>
<comment type="caution">
    <text evidence="1">The sequence shown here is derived from an EMBL/GenBank/DDBJ whole genome shotgun (WGS) entry which is preliminary data.</text>
</comment>
<accession>A0A8J2JMZ4</accession>
<organism evidence="1 2">
    <name type="scientific">Allacma fusca</name>
    <dbReference type="NCBI Taxonomy" id="39272"/>
    <lineage>
        <taxon>Eukaryota</taxon>
        <taxon>Metazoa</taxon>
        <taxon>Ecdysozoa</taxon>
        <taxon>Arthropoda</taxon>
        <taxon>Hexapoda</taxon>
        <taxon>Collembola</taxon>
        <taxon>Symphypleona</taxon>
        <taxon>Sminthuridae</taxon>
        <taxon>Allacma</taxon>
    </lineage>
</organism>
<feature type="non-terminal residue" evidence="1">
    <location>
        <position position="1"/>
    </location>
</feature>